<reference evidence="1 2" key="1">
    <citation type="journal article" date="2016" name="Nat. Commun.">
        <title>Thousands of microbial genomes shed light on interconnected biogeochemical processes in an aquifer system.</title>
        <authorList>
            <person name="Anantharaman K."/>
            <person name="Brown C.T."/>
            <person name="Hug L.A."/>
            <person name="Sharon I."/>
            <person name="Castelle C.J."/>
            <person name="Probst A.J."/>
            <person name="Thomas B.C."/>
            <person name="Singh A."/>
            <person name="Wilkins M.J."/>
            <person name="Karaoz U."/>
            <person name="Brodie E.L."/>
            <person name="Williams K.H."/>
            <person name="Hubbard S.S."/>
            <person name="Banfield J.F."/>
        </authorList>
    </citation>
    <scope>NUCLEOTIDE SEQUENCE [LARGE SCALE GENOMIC DNA]</scope>
</reference>
<dbReference type="AlphaFoldDB" id="A0A1G2TXJ1"/>
<accession>A0A1G2TXJ1</accession>
<comment type="caution">
    <text evidence="1">The sequence shown here is derived from an EMBL/GenBank/DDBJ whole genome shotgun (WGS) entry which is preliminary data.</text>
</comment>
<organism evidence="1 2">
    <name type="scientific">Candidatus Zambryskibacteria bacterium RIFCSPLOWO2_01_FULL_35_19</name>
    <dbReference type="NCBI Taxonomy" id="1802757"/>
    <lineage>
        <taxon>Bacteria</taxon>
        <taxon>Candidatus Zambryskiibacteriota</taxon>
    </lineage>
</organism>
<evidence type="ECO:0000313" key="1">
    <source>
        <dbReference type="EMBL" id="OHB01282.1"/>
    </source>
</evidence>
<proteinExistence type="predicted"/>
<protein>
    <submittedName>
        <fullName evidence="1">Uncharacterized protein</fullName>
    </submittedName>
</protein>
<gene>
    <name evidence="1" type="ORF">A3A90_02340</name>
</gene>
<dbReference type="Proteomes" id="UP000178404">
    <property type="component" value="Unassembled WGS sequence"/>
</dbReference>
<dbReference type="EMBL" id="MHWA01000017">
    <property type="protein sequence ID" value="OHB01282.1"/>
    <property type="molecule type" value="Genomic_DNA"/>
</dbReference>
<sequence length="361" mass="38763">MADAFVGLWKQKKWAGRPYIMSLKSLIEGARKSLEVLDSPSASPEAIGAAAIFLIGNNPEFRVWVGRNVSRAMKKLAAKSTAEVEKPSLAEVVSEPVGKEIPAIKYAQPAPAKPVPATVPARTLKPEFNPANALKTWLGQLGGIARGGKNVPWKVVQGTTARLFKSGVKLTSDQWQLLFTAMKAAYERGQHIVNNDAKPTELFAAAPVELLDDYLFGQDGILPSLTGEVADFDGQMPGWLCAKCSIALDAIEAVDQRQGLGEHEESRMDAFLRAIESKNAPDWLLEKGRIIWGFEETSAIPVTETLGNGAHGVEALAAMRDRLPAGNGNGSKPDHEADARRHRAVNKVAAATAAAFAQAIN</sequence>
<evidence type="ECO:0000313" key="2">
    <source>
        <dbReference type="Proteomes" id="UP000178404"/>
    </source>
</evidence>
<name>A0A1G2TXJ1_9BACT</name>